<accession>A0AC35TKF9</accession>
<name>A0AC35TKF9_9BILA</name>
<dbReference type="Proteomes" id="UP000095286">
    <property type="component" value="Unplaced"/>
</dbReference>
<protein>
    <submittedName>
        <fullName evidence="2">WD_REPEATS_REGION domain-containing protein</fullName>
    </submittedName>
</protein>
<evidence type="ECO:0000313" key="1">
    <source>
        <dbReference type="Proteomes" id="UP000095286"/>
    </source>
</evidence>
<evidence type="ECO:0000313" key="2">
    <source>
        <dbReference type="WBParaSite" id="RSKR_0000157600.1"/>
    </source>
</evidence>
<proteinExistence type="predicted"/>
<organism evidence="1 2">
    <name type="scientific">Rhabditophanes sp. KR3021</name>
    <dbReference type="NCBI Taxonomy" id="114890"/>
    <lineage>
        <taxon>Eukaryota</taxon>
        <taxon>Metazoa</taxon>
        <taxon>Ecdysozoa</taxon>
        <taxon>Nematoda</taxon>
        <taxon>Chromadorea</taxon>
        <taxon>Rhabditida</taxon>
        <taxon>Tylenchina</taxon>
        <taxon>Panagrolaimomorpha</taxon>
        <taxon>Strongyloidoidea</taxon>
        <taxon>Alloionematidae</taxon>
        <taxon>Rhabditophanes</taxon>
    </lineage>
</organism>
<sequence>MLAKKSSEELLLVSCSSPDPFSTVIVDTKSGSAVWGLKGHEFKSGNGCQSVSPLGKTGDFMLLTEKDDKWLHVISTNSKNRFNQVSNLIEPLEIMIVNAEGSMVFGSAGNKIYVWQVVDGTLLAIFEDHYQKITCMELSSDNALLVTASADGNVHVFNVSDIYCARESPMGRPVPIIEFRPHALAINGMAITKGDNPRIITVSEDNGCSIYSLSKKVILLKITADTPLKACAIDSCESRLFISNESGKIALIELFNRLNNNTEQLIVTLGTTPNVGMFEGHTATVTVLTLNTDGSMLASGDVEGNYRLWDIASKQPLRSANMKCAVKTMKFVPNWDSLSSSNYVMPKKKFSYFQRMVGALKENVVPVVECSAANEQGCIERSSFEDEILDYYYSNALKKGLASSKASSEKDSETIHGLRLEVERLKKELLILADQD</sequence>
<reference evidence="2" key="1">
    <citation type="submission" date="2016-11" db="UniProtKB">
        <authorList>
            <consortium name="WormBaseParasite"/>
        </authorList>
    </citation>
    <scope>IDENTIFICATION</scope>
    <source>
        <strain evidence="2">KR3021</strain>
    </source>
</reference>
<dbReference type="WBParaSite" id="RSKR_0000157600.1">
    <property type="protein sequence ID" value="RSKR_0000157600.1"/>
    <property type="gene ID" value="RSKR_0000157600"/>
</dbReference>